<reference evidence="3" key="1">
    <citation type="journal article" date="2021" name="Nat. Commun.">
        <title>Genomic analyses provide insights into spinach domestication and the genetic basis of agronomic traits.</title>
        <authorList>
            <person name="Cai X."/>
            <person name="Sun X."/>
            <person name="Xu C."/>
            <person name="Sun H."/>
            <person name="Wang X."/>
            <person name="Ge C."/>
            <person name="Zhang Z."/>
            <person name="Wang Q."/>
            <person name="Fei Z."/>
            <person name="Jiao C."/>
            <person name="Wang Q."/>
        </authorList>
    </citation>
    <scope>NUCLEOTIDE SEQUENCE [LARGE SCALE GENOMIC DNA]</scope>
    <source>
        <strain evidence="3">cv. Varoflay</strain>
    </source>
</reference>
<feature type="transmembrane region" description="Helical" evidence="2">
    <location>
        <begin position="12"/>
        <end position="34"/>
    </location>
</feature>
<organism evidence="3 4">
    <name type="scientific">Spinacia oleracea</name>
    <name type="common">Spinach</name>
    <dbReference type="NCBI Taxonomy" id="3562"/>
    <lineage>
        <taxon>Eukaryota</taxon>
        <taxon>Viridiplantae</taxon>
        <taxon>Streptophyta</taxon>
        <taxon>Embryophyta</taxon>
        <taxon>Tracheophyta</taxon>
        <taxon>Spermatophyta</taxon>
        <taxon>Magnoliopsida</taxon>
        <taxon>eudicotyledons</taxon>
        <taxon>Gunneridae</taxon>
        <taxon>Pentapetalae</taxon>
        <taxon>Caryophyllales</taxon>
        <taxon>Chenopodiaceae</taxon>
        <taxon>Chenopodioideae</taxon>
        <taxon>Anserineae</taxon>
        <taxon>Spinacia</taxon>
    </lineage>
</organism>
<keyword evidence="3" id="KW-1185">Reference proteome</keyword>
<keyword evidence="2" id="KW-0812">Transmembrane</keyword>
<proteinExistence type="predicted"/>
<keyword evidence="2" id="KW-0472">Membrane</keyword>
<name>A0ABM3QZB8_SPIOL</name>
<feature type="region of interest" description="Disordered" evidence="1">
    <location>
        <begin position="44"/>
        <end position="104"/>
    </location>
</feature>
<evidence type="ECO:0000313" key="4">
    <source>
        <dbReference type="RefSeq" id="XP_056688673.1"/>
    </source>
</evidence>
<keyword evidence="2" id="KW-1133">Transmembrane helix</keyword>
<sequence length="162" mass="18545">MYRKNETFSFNFNYVPSLLMHYSFFYIACSFILVPESLKNNEDALNKSSEKGTPIPNREEQDFETPKVPVADSQGDVITPSVYLRDEEDVPTKTQKDEEDVPTTSQIPATMRMKRIKNVPIVLRSPFLIQYSHLLEASDKLSQEEKDLKCILDYAIGEGDPS</sequence>
<accession>A0ABM3QZB8</accession>
<reference evidence="4" key="2">
    <citation type="submission" date="2025-08" db="UniProtKB">
        <authorList>
            <consortium name="RefSeq"/>
        </authorList>
    </citation>
    <scope>IDENTIFICATION</scope>
    <source>
        <tissue evidence="4">Leaf</tissue>
    </source>
</reference>
<evidence type="ECO:0000313" key="3">
    <source>
        <dbReference type="Proteomes" id="UP000813463"/>
    </source>
</evidence>
<dbReference type="GeneID" id="130463536"/>
<evidence type="ECO:0000256" key="2">
    <source>
        <dbReference type="SAM" id="Phobius"/>
    </source>
</evidence>
<dbReference type="Proteomes" id="UP000813463">
    <property type="component" value="Chromosome 6"/>
</dbReference>
<protein>
    <submittedName>
        <fullName evidence="4">Uncharacterized protein</fullName>
    </submittedName>
</protein>
<gene>
    <name evidence="4" type="primary">LOC130463536</name>
</gene>
<dbReference type="RefSeq" id="XP_056688673.1">
    <property type="nucleotide sequence ID" value="XM_056832695.1"/>
</dbReference>
<evidence type="ECO:0000256" key="1">
    <source>
        <dbReference type="SAM" id="MobiDB-lite"/>
    </source>
</evidence>